<evidence type="ECO:0000259" key="3">
    <source>
        <dbReference type="Pfam" id="PF23247"/>
    </source>
</evidence>
<dbReference type="Proteomes" id="UP000796880">
    <property type="component" value="Unassembled WGS sequence"/>
</dbReference>
<evidence type="ECO:0000256" key="1">
    <source>
        <dbReference type="ARBA" id="ARBA00022821"/>
    </source>
</evidence>
<reference evidence="4" key="1">
    <citation type="submission" date="2020-03" db="EMBL/GenBank/DDBJ databases">
        <title>A high-quality chromosome-level genome assembly of a woody plant with both climbing and erect habits, Rhamnella rubrinervis.</title>
        <authorList>
            <person name="Lu Z."/>
            <person name="Yang Y."/>
            <person name="Zhu X."/>
            <person name="Sun Y."/>
        </authorList>
    </citation>
    <scope>NUCLEOTIDE SEQUENCE</scope>
    <source>
        <strain evidence="4">BYM</strain>
        <tissue evidence="4">Leaf</tissue>
    </source>
</reference>
<feature type="compositionally biased region" description="Polar residues" evidence="2">
    <location>
        <begin position="113"/>
        <end position="124"/>
    </location>
</feature>
<dbReference type="SUPFAM" id="SSF52047">
    <property type="entry name" value="RNI-like"/>
    <property type="match status" value="1"/>
</dbReference>
<dbReference type="PANTHER" id="PTHR33463:SF209">
    <property type="entry name" value="DISEASE RESISTANCE PROTEIN RPS2-LIKE"/>
    <property type="match status" value="1"/>
</dbReference>
<keyword evidence="5" id="KW-1185">Reference proteome</keyword>
<accession>A0A8K0MQI2</accession>
<sequence length="299" mass="34558">MLKIFRLYKCEDTVEYLVDLNSKWTDDQVQESTSEPTPTLVPFKCINWLPNLEKLEIIGCPKIRVVFDFHGLVMPLPEKEKANLKQVSVHEEEEEDQQHWCLKCIPPRKDKTVQGNNATTSSHSDAQREVRSTGRDDGLVRESPYPYRNYNMNGTDKELVFHNLNSLEVFMCNSVVVIFDFGESQGLFPPVLNNLSEMRLGYLPELMHIWNIKKGPQQSVFTSGFQNLRTLQIEGFAKLTNIFPAFIAKLLVLLEQMKVEHWIFASDCCKRRRECAGCCYLISLSEIHFTQETGKPLMF</sequence>
<evidence type="ECO:0000256" key="2">
    <source>
        <dbReference type="SAM" id="MobiDB-lite"/>
    </source>
</evidence>
<comment type="caution">
    <text evidence="4">The sequence shown here is derived from an EMBL/GenBank/DDBJ whole genome shotgun (WGS) entry which is preliminary data.</text>
</comment>
<feature type="domain" description="Disease resistance protein At4g27190-like leucine-rich repeats" evidence="3">
    <location>
        <begin position="160"/>
        <end position="261"/>
    </location>
</feature>
<proteinExistence type="predicted"/>
<evidence type="ECO:0000313" key="4">
    <source>
        <dbReference type="EMBL" id="KAF3455061.1"/>
    </source>
</evidence>
<dbReference type="OrthoDB" id="1752175at2759"/>
<gene>
    <name evidence="4" type="ORF">FNV43_RR05509</name>
</gene>
<protein>
    <recommendedName>
        <fullName evidence="3">Disease resistance protein At4g27190-like leucine-rich repeats domain-containing protein</fullName>
    </recommendedName>
</protein>
<evidence type="ECO:0000313" key="5">
    <source>
        <dbReference type="Proteomes" id="UP000796880"/>
    </source>
</evidence>
<keyword evidence="1" id="KW-0611">Plant defense</keyword>
<dbReference type="Pfam" id="PF23247">
    <property type="entry name" value="LRR_RPS2"/>
    <property type="match status" value="1"/>
</dbReference>
<feature type="region of interest" description="Disordered" evidence="2">
    <location>
        <begin position="112"/>
        <end position="143"/>
    </location>
</feature>
<dbReference type="AlphaFoldDB" id="A0A8K0MQI2"/>
<name>A0A8K0MQI2_9ROSA</name>
<organism evidence="4 5">
    <name type="scientific">Rhamnella rubrinervis</name>
    <dbReference type="NCBI Taxonomy" id="2594499"/>
    <lineage>
        <taxon>Eukaryota</taxon>
        <taxon>Viridiplantae</taxon>
        <taxon>Streptophyta</taxon>
        <taxon>Embryophyta</taxon>
        <taxon>Tracheophyta</taxon>
        <taxon>Spermatophyta</taxon>
        <taxon>Magnoliopsida</taxon>
        <taxon>eudicotyledons</taxon>
        <taxon>Gunneridae</taxon>
        <taxon>Pentapetalae</taxon>
        <taxon>rosids</taxon>
        <taxon>fabids</taxon>
        <taxon>Rosales</taxon>
        <taxon>Rhamnaceae</taxon>
        <taxon>rhamnoid group</taxon>
        <taxon>Rhamneae</taxon>
        <taxon>Rhamnella</taxon>
    </lineage>
</organism>
<dbReference type="InterPro" id="IPR050905">
    <property type="entry name" value="Plant_NBS-LRR"/>
</dbReference>
<feature type="compositionally biased region" description="Basic and acidic residues" evidence="2">
    <location>
        <begin position="125"/>
        <end position="140"/>
    </location>
</feature>
<dbReference type="PANTHER" id="PTHR33463">
    <property type="entry name" value="NB-ARC DOMAIN-CONTAINING PROTEIN-RELATED"/>
    <property type="match status" value="1"/>
</dbReference>
<dbReference type="EMBL" id="VOIH02000002">
    <property type="protein sequence ID" value="KAF3455061.1"/>
    <property type="molecule type" value="Genomic_DNA"/>
</dbReference>
<dbReference type="InterPro" id="IPR057135">
    <property type="entry name" value="At4g27190-like_LRR"/>
</dbReference>